<evidence type="ECO:0000313" key="2">
    <source>
        <dbReference type="EMBL" id="CAD7580401.1"/>
    </source>
</evidence>
<reference evidence="2" key="1">
    <citation type="submission" date="2020-11" db="EMBL/GenBank/DDBJ databases">
        <authorList>
            <person name="Tran Van P."/>
        </authorList>
    </citation>
    <scope>NUCLEOTIDE SEQUENCE</scope>
</reference>
<feature type="region of interest" description="Disordered" evidence="1">
    <location>
        <begin position="1"/>
        <end position="78"/>
    </location>
</feature>
<name>A0A7R9PER4_TIMCA</name>
<evidence type="ECO:0000256" key="1">
    <source>
        <dbReference type="SAM" id="MobiDB-lite"/>
    </source>
</evidence>
<dbReference type="AlphaFoldDB" id="A0A7R9PER4"/>
<feature type="compositionally biased region" description="Polar residues" evidence="1">
    <location>
        <begin position="69"/>
        <end position="78"/>
    </location>
</feature>
<accession>A0A7R9PER4</accession>
<protein>
    <submittedName>
        <fullName evidence="2">(California timema) hypothetical protein</fullName>
    </submittedName>
</protein>
<organism evidence="2">
    <name type="scientific">Timema californicum</name>
    <name type="common">California timema</name>
    <name type="synonym">Walking stick</name>
    <dbReference type="NCBI Taxonomy" id="61474"/>
    <lineage>
        <taxon>Eukaryota</taxon>
        <taxon>Metazoa</taxon>
        <taxon>Ecdysozoa</taxon>
        <taxon>Arthropoda</taxon>
        <taxon>Hexapoda</taxon>
        <taxon>Insecta</taxon>
        <taxon>Pterygota</taxon>
        <taxon>Neoptera</taxon>
        <taxon>Polyneoptera</taxon>
        <taxon>Phasmatodea</taxon>
        <taxon>Timematodea</taxon>
        <taxon>Timematoidea</taxon>
        <taxon>Timematidae</taxon>
        <taxon>Timema</taxon>
    </lineage>
</organism>
<feature type="compositionally biased region" description="Basic and acidic residues" evidence="1">
    <location>
        <begin position="34"/>
        <end position="45"/>
    </location>
</feature>
<sequence length="78" mass="8805">MKEGFGNQISLCRDRGLNPGPPEQKSDTLPLDQQVEKTRRTEDSRATPPCSSKRPAYRSKSMLDRVPNRPSTSRSTRC</sequence>
<dbReference type="EMBL" id="OE199712">
    <property type="protein sequence ID" value="CAD7580401.1"/>
    <property type="molecule type" value="Genomic_DNA"/>
</dbReference>
<proteinExistence type="predicted"/>
<gene>
    <name evidence="2" type="ORF">TCMB3V08_LOCUS12934</name>
</gene>